<dbReference type="OrthoDB" id="438440at2759"/>
<dbReference type="EMBL" id="UYRU01003757">
    <property type="protein sequence ID" value="VDK36401.1"/>
    <property type="molecule type" value="Genomic_DNA"/>
</dbReference>
<evidence type="ECO:0000313" key="3">
    <source>
        <dbReference type="Proteomes" id="UP000281553"/>
    </source>
</evidence>
<organism evidence="2 3">
    <name type="scientific">Dibothriocephalus latus</name>
    <name type="common">Fish tapeworm</name>
    <name type="synonym">Diphyllobothrium latum</name>
    <dbReference type="NCBI Taxonomy" id="60516"/>
    <lineage>
        <taxon>Eukaryota</taxon>
        <taxon>Metazoa</taxon>
        <taxon>Spiralia</taxon>
        <taxon>Lophotrochozoa</taxon>
        <taxon>Platyhelminthes</taxon>
        <taxon>Cestoda</taxon>
        <taxon>Eucestoda</taxon>
        <taxon>Diphyllobothriidea</taxon>
        <taxon>Diphyllobothriidae</taxon>
        <taxon>Dibothriocephalus</taxon>
    </lineage>
</organism>
<dbReference type="AlphaFoldDB" id="A0A3P6QXH6"/>
<protein>
    <submittedName>
        <fullName evidence="2">Uncharacterized protein</fullName>
    </submittedName>
</protein>
<gene>
    <name evidence="2" type="ORF">DILT_LOCUS769</name>
</gene>
<feature type="non-terminal residue" evidence="2">
    <location>
        <position position="1"/>
    </location>
</feature>
<keyword evidence="3" id="KW-1185">Reference proteome</keyword>
<keyword evidence="1" id="KW-1133">Transmembrane helix</keyword>
<name>A0A3P6QXH6_DIBLA</name>
<accession>A0A3P6QXH6</accession>
<keyword evidence="1" id="KW-0472">Membrane</keyword>
<sequence length="164" mass="18843">PSLVAVVCWCAIDIAAILFAVLGWVGNYDKHGAEKYKFFNTFYYDKKSSNTFTECMETLLEKMHSIYLRKWTHFVRKNVAGLTETEEEEMKEQAIDEVASTIADYMSDLDLTKSDIFMGLLLLRWQSQQWIGQVSALNAQYVLENTDPITTDVAAEVFHGKIFF</sequence>
<evidence type="ECO:0000313" key="2">
    <source>
        <dbReference type="EMBL" id="VDK36401.1"/>
    </source>
</evidence>
<keyword evidence="1" id="KW-0812">Transmembrane</keyword>
<proteinExistence type="predicted"/>
<dbReference type="Proteomes" id="UP000281553">
    <property type="component" value="Unassembled WGS sequence"/>
</dbReference>
<feature type="transmembrane region" description="Helical" evidence="1">
    <location>
        <begin position="6"/>
        <end position="25"/>
    </location>
</feature>
<evidence type="ECO:0000256" key="1">
    <source>
        <dbReference type="SAM" id="Phobius"/>
    </source>
</evidence>
<reference evidence="2 3" key="1">
    <citation type="submission" date="2018-11" db="EMBL/GenBank/DDBJ databases">
        <authorList>
            <consortium name="Pathogen Informatics"/>
        </authorList>
    </citation>
    <scope>NUCLEOTIDE SEQUENCE [LARGE SCALE GENOMIC DNA]</scope>
</reference>